<dbReference type="Proteomes" id="UP000253410">
    <property type="component" value="Unassembled WGS sequence"/>
</dbReference>
<dbReference type="InterPro" id="IPR038712">
    <property type="entry name" value="PixA-like_sf"/>
</dbReference>
<evidence type="ECO:0000313" key="1">
    <source>
        <dbReference type="EMBL" id="RBL92529.1"/>
    </source>
</evidence>
<organism evidence="1 2">
    <name type="scientific">Chitinophaga flava</name>
    <dbReference type="NCBI Taxonomy" id="2259036"/>
    <lineage>
        <taxon>Bacteria</taxon>
        <taxon>Pseudomonadati</taxon>
        <taxon>Bacteroidota</taxon>
        <taxon>Chitinophagia</taxon>
        <taxon>Chitinophagales</taxon>
        <taxon>Chitinophagaceae</taxon>
        <taxon>Chitinophaga</taxon>
    </lineage>
</organism>
<dbReference type="Pfam" id="PF12306">
    <property type="entry name" value="PixA"/>
    <property type="match status" value="1"/>
</dbReference>
<comment type="caution">
    <text evidence="1">The sequence shown here is derived from an EMBL/GenBank/DDBJ whole genome shotgun (WGS) entry which is preliminary data.</text>
</comment>
<proteinExistence type="predicted"/>
<dbReference type="EMBL" id="QFFJ01000001">
    <property type="protein sequence ID" value="RBL92529.1"/>
    <property type="molecule type" value="Genomic_DNA"/>
</dbReference>
<dbReference type="OrthoDB" id="8705346at2"/>
<gene>
    <name evidence="1" type="ORF">DF182_08090</name>
</gene>
<reference evidence="1 2" key="1">
    <citation type="submission" date="2018-05" db="EMBL/GenBank/DDBJ databases">
        <title>Chitinophaga sp. K3CV102501T nov., isolated from isolated from a monsoon evergreen broad-leaved forest soil.</title>
        <authorList>
            <person name="Lv Y."/>
        </authorList>
    </citation>
    <scope>NUCLEOTIDE SEQUENCE [LARGE SCALE GENOMIC DNA]</scope>
    <source>
        <strain evidence="1 2">GDMCC 1.1325</strain>
    </source>
</reference>
<accession>A0A365Y1P3</accession>
<sequence length="33" mass="3825">MINFALYTLDESGNNQTLYGYFQWAPTITVPKQ</sequence>
<evidence type="ECO:0000313" key="2">
    <source>
        <dbReference type="Proteomes" id="UP000253410"/>
    </source>
</evidence>
<name>A0A365Y1P3_9BACT</name>
<dbReference type="Gene3D" id="2.60.40.3910">
    <property type="entry name" value="Inclusion body protein"/>
    <property type="match status" value="1"/>
</dbReference>
<protein>
    <submittedName>
        <fullName evidence="1">Uncharacterized protein</fullName>
    </submittedName>
</protein>
<dbReference type="AlphaFoldDB" id="A0A365Y1P3"/>
<dbReference type="InterPro" id="IPR021087">
    <property type="entry name" value="Uncharacterised_PixA/AidA"/>
</dbReference>
<keyword evidence="2" id="KW-1185">Reference proteome</keyword>